<protein>
    <recommendedName>
        <fullName evidence="3">Leucine-binding protein domain-containing protein</fullName>
    </recommendedName>
</protein>
<keyword evidence="2" id="KW-0732">Signal</keyword>
<evidence type="ECO:0000256" key="1">
    <source>
        <dbReference type="ARBA" id="ARBA00010062"/>
    </source>
</evidence>
<comment type="similarity">
    <text evidence="1">Belongs to the leucine-binding protein family.</text>
</comment>
<evidence type="ECO:0000313" key="4">
    <source>
        <dbReference type="EMBL" id="TFD68139.1"/>
    </source>
</evidence>
<proteinExistence type="inferred from homology"/>
<gene>
    <name evidence="4" type="ORF">E3T50_13215</name>
</gene>
<dbReference type="EMBL" id="SOHL01000027">
    <property type="protein sequence ID" value="TFD68139.1"/>
    <property type="molecule type" value="Genomic_DNA"/>
</dbReference>
<evidence type="ECO:0000313" key="5">
    <source>
        <dbReference type="Proteomes" id="UP000297983"/>
    </source>
</evidence>
<dbReference type="InterPro" id="IPR028081">
    <property type="entry name" value="Leu-bd"/>
</dbReference>
<dbReference type="SUPFAM" id="SSF53822">
    <property type="entry name" value="Periplasmic binding protein-like I"/>
    <property type="match status" value="1"/>
</dbReference>
<evidence type="ECO:0000256" key="2">
    <source>
        <dbReference type="ARBA" id="ARBA00022729"/>
    </source>
</evidence>
<feature type="domain" description="Leucine-binding protein" evidence="3">
    <location>
        <begin position="105"/>
        <end position="408"/>
    </location>
</feature>
<dbReference type="AlphaFoldDB" id="A0A4R9ARD4"/>
<name>A0A4R9ARD4_9MICO</name>
<dbReference type="Pfam" id="PF13458">
    <property type="entry name" value="Peripla_BP_6"/>
    <property type="match status" value="1"/>
</dbReference>
<comment type="caution">
    <text evidence="4">The sequence shown here is derived from an EMBL/GenBank/DDBJ whole genome shotgun (WGS) entry which is preliminary data.</text>
</comment>
<dbReference type="Gene3D" id="3.40.50.2300">
    <property type="match status" value="2"/>
</dbReference>
<reference evidence="4 5" key="1">
    <citation type="submission" date="2019-03" db="EMBL/GenBank/DDBJ databases">
        <title>Genomics of glacier-inhabiting Cryobacterium strains.</title>
        <authorList>
            <person name="Liu Q."/>
            <person name="Xin Y.-H."/>
        </authorList>
    </citation>
    <scope>NUCLEOTIDE SEQUENCE [LARGE SCALE GENOMIC DNA]</scope>
    <source>
        <strain evidence="4 5">Hz16</strain>
    </source>
</reference>
<keyword evidence="5" id="KW-1185">Reference proteome</keyword>
<sequence length="453" mass="47078">MDGCRFTHSIPTRREMSDVTQASRFCPHHISAQGGAQLINFRISTQKLGVVAAVAVAALMLSACSSGSAADGSASVAGAAAGTPIKTVTVAAADWNGPTYENIFVAAKAYEKWINDQGGIAGHPLEVTVCDDKGDPTLTAACARDAIAAGAIADVGSFSYNAYVNVPIYSAASMAILGACCNLAAAEYTSPNTFQMGNNPVLNPAGVARAVQDGCEDIAVLELDIPGVTDDTNIIFSNIAKAYGYEKELKFIRVPLTATDYSSVVAQATDGTDCISMFLGENNISGMMAPFAQSGGTQTLYGAQGNLNAVSTKGYEELAGVKNSVVTGAYMPLNDAVWDDFRGALKANDAPDTFDYSSLGALSAWSGYSAFTQIAESITGDITPESFLAAASTTVVDNGGMTPVIDFSKTWDAFDGQYARAFSRQVTYMKLDGTPVDGGGWIDLSAPMQGLAP</sequence>
<dbReference type="InterPro" id="IPR028082">
    <property type="entry name" value="Peripla_BP_I"/>
</dbReference>
<dbReference type="Proteomes" id="UP000297983">
    <property type="component" value="Unassembled WGS sequence"/>
</dbReference>
<accession>A0A4R9ARD4</accession>
<evidence type="ECO:0000259" key="3">
    <source>
        <dbReference type="Pfam" id="PF13458"/>
    </source>
</evidence>
<organism evidence="4 5">
    <name type="scientific">Cryobacterium gelidum</name>
    <dbReference type="NCBI Taxonomy" id="1259164"/>
    <lineage>
        <taxon>Bacteria</taxon>
        <taxon>Bacillati</taxon>
        <taxon>Actinomycetota</taxon>
        <taxon>Actinomycetes</taxon>
        <taxon>Micrococcales</taxon>
        <taxon>Microbacteriaceae</taxon>
        <taxon>Cryobacterium</taxon>
    </lineage>
</organism>